<dbReference type="NCBIfam" id="NF041278">
    <property type="entry name" value="CmcJ_NvfI_EfuI"/>
    <property type="match status" value="1"/>
</dbReference>
<dbReference type="SUPFAM" id="SSF52833">
    <property type="entry name" value="Thioredoxin-like"/>
    <property type="match status" value="1"/>
</dbReference>
<dbReference type="AlphaFoldDB" id="A0A1V8TT64"/>
<dbReference type="SFLD" id="SFLDG00358">
    <property type="entry name" value="Main_(cytGST)"/>
    <property type="match status" value="1"/>
</dbReference>
<dbReference type="InterPro" id="IPR004046">
    <property type="entry name" value="GST_C"/>
</dbReference>
<dbReference type="InterPro" id="IPR040079">
    <property type="entry name" value="Glutathione_S-Trfase"/>
</dbReference>
<dbReference type="InParanoid" id="A0A1V8TT64"/>
<evidence type="ECO:0008006" key="7">
    <source>
        <dbReference type="Google" id="ProtNLM"/>
    </source>
</evidence>
<dbReference type="InterPro" id="IPR044053">
    <property type="entry name" value="AsaB-like"/>
</dbReference>
<dbReference type="Pfam" id="PF00043">
    <property type="entry name" value="GST_C"/>
    <property type="match status" value="1"/>
</dbReference>
<dbReference type="InterPro" id="IPR004045">
    <property type="entry name" value="Glutathione_S-Trfase_N"/>
</dbReference>
<protein>
    <recommendedName>
        <fullName evidence="7">GST C-terminal domain-containing protein</fullName>
    </recommendedName>
</protein>
<name>A0A1V8TT64_9PEZI</name>
<dbReference type="InterPro" id="IPR036282">
    <property type="entry name" value="Glutathione-S-Trfase_C_sf"/>
</dbReference>
<evidence type="ECO:0000256" key="2">
    <source>
        <dbReference type="ARBA" id="ARBA00023604"/>
    </source>
</evidence>
<dbReference type="GO" id="GO:0016491">
    <property type="term" value="F:oxidoreductase activity"/>
    <property type="evidence" value="ECO:0007669"/>
    <property type="project" value="UniProtKB-KW"/>
</dbReference>
<dbReference type="InterPro" id="IPR036249">
    <property type="entry name" value="Thioredoxin-like_sf"/>
</dbReference>
<dbReference type="EMBL" id="NAJO01000002">
    <property type="protein sequence ID" value="OQO14497.1"/>
    <property type="molecule type" value="Genomic_DNA"/>
</dbReference>
<dbReference type="SFLD" id="SFLDS00019">
    <property type="entry name" value="Glutathione_Transferase_(cytos"/>
    <property type="match status" value="1"/>
</dbReference>
<dbReference type="InterPro" id="IPR010987">
    <property type="entry name" value="Glutathione-S-Trfase_C-like"/>
</dbReference>
<sequence>MVLKIYLDPCTINCRKVLAGVDLIGTDFELVNIDYFNGGHKDPSFTKINPCATVPAATDGDLVLTESNAIMQYAADIKQGGSSAYPVDPKRRADVNRWLLWEASVWFPSCYVYIVQNVVQELLGGKPDQAALSAEEPNFHKLAKVLEMTLSKQKWIAGNEVTIADIAIASPMHLWREQKLPLKNYPGITRWIQEIEKLPCWQKTQGAVEKALLPNKKQSTNGANGSGGSVKATLNYTKDVSPQLTEIYFYETEKSKGIHEPGDAAHEVDIHDGWSRADDFHVDKHGFSLNDFRAKYSKAWDDDETVRSEFYPEIVEFLKKTLGAQEVLVFDHTIRTKKNVAKPLTDQKNTSQRAPVQLVHCDYTAESGPKRIIQLLPDRAPELLKRRHAFLNVWKPLHAVEENPLAMCDVTSSPPEDFFKLHLRYQDRDGENYLLRYSPEHKWYYFPGMDEGKVILLKTFDSEEGVAKFVGHSAFADPTSKSDARPRESIEIRTIAFF</sequence>
<reference evidence="6" key="1">
    <citation type="submission" date="2017-03" db="EMBL/GenBank/DDBJ databases">
        <title>Genomes of endolithic fungi from Antarctica.</title>
        <authorList>
            <person name="Coleine C."/>
            <person name="Masonjones S."/>
            <person name="Stajich J.E."/>
        </authorList>
    </citation>
    <scope>NUCLEOTIDE SEQUENCE [LARGE SCALE GENOMIC DNA]</scope>
    <source>
        <strain evidence="6">CCFEE 5527</strain>
    </source>
</reference>
<keyword evidence="6" id="KW-1185">Reference proteome</keyword>
<feature type="domain" description="GST C-terminal" evidence="4">
    <location>
        <begin position="88"/>
        <end position="218"/>
    </location>
</feature>
<dbReference type="Proteomes" id="UP000192596">
    <property type="component" value="Unassembled WGS sequence"/>
</dbReference>
<evidence type="ECO:0000313" key="5">
    <source>
        <dbReference type="EMBL" id="OQO14497.1"/>
    </source>
</evidence>
<dbReference type="SUPFAM" id="SSF47616">
    <property type="entry name" value="GST C-terminal domain-like"/>
    <property type="match status" value="1"/>
</dbReference>
<comment type="caution">
    <text evidence="5">The sequence shown here is derived from an EMBL/GenBank/DDBJ whole genome shotgun (WGS) entry which is preliminary data.</text>
</comment>
<organism evidence="5 6">
    <name type="scientific">Cryoendolithus antarcticus</name>
    <dbReference type="NCBI Taxonomy" id="1507870"/>
    <lineage>
        <taxon>Eukaryota</taxon>
        <taxon>Fungi</taxon>
        <taxon>Dikarya</taxon>
        <taxon>Ascomycota</taxon>
        <taxon>Pezizomycotina</taxon>
        <taxon>Dothideomycetes</taxon>
        <taxon>Dothideomycetidae</taxon>
        <taxon>Cladosporiales</taxon>
        <taxon>Cladosporiaceae</taxon>
        <taxon>Cryoendolithus</taxon>
    </lineage>
</organism>
<dbReference type="PROSITE" id="PS50404">
    <property type="entry name" value="GST_NTER"/>
    <property type="match status" value="1"/>
</dbReference>
<dbReference type="PANTHER" id="PTHR34598">
    <property type="entry name" value="BLL6449 PROTEIN"/>
    <property type="match status" value="1"/>
</dbReference>
<evidence type="ECO:0000313" key="6">
    <source>
        <dbReference type="Proteomes" id="UP000192596"/>
    </source>
</evidence>
<evidence type="ECO:0000259" key="4">
    <source>
        <dbReference type="PROSITE" id="PS50405"/>
    </source>
</evidence>
<proteinExistence type="inferred from homology"/>
<accession>A0A1V8TT64</accession>
<dbReference type="PROSITE" id="PS50405">
    <property type="entry name" value="GST_CTER"/>
    <property type="match status" value="1"/>
</dbReference>
<evidence type="ECO:0000256" key="1">
    <source>
        <dbReference type="ARBA" id="ARBA00023002"/>
    </source>
</evidence>
<dbReference type="OrthoDB" id="412788at2759"/>
<gene>
    <name evidence="5" type="ORF">B0A48_01375</name>
</gene>
<dbReference type="Gene3D" id="3.40.30.10">
    <property type="entry name" value="Glutaredoxin"/>
    <property type="match status" value="1"/>
</dbReference>
<dbReference type="STRING" id="1507870.A0A1V8TT64"/>
<dbReference type="Pfam" id="PF02798">
    <property type="entry name" value="GST_N"/>
    <property type="match status" value="1"/>
</dbReference>
<dbReference type="Gene3D" id="1.20.1050.10">
    <property type="match status" value="1"/>
</dbReference>
<evidence type="ECO:0000259" key="3">
    <source>
        <dbReference type="PROSITE" id="PS50404"/>
    </source>
</evidence>
<keyword evidence="1" id="KW-0560">Oxidoreductase</keyword>
<dbReference type="PANTHER" id="PTHR34598:SF3">
    <property type="entry name" value="OXIDOREDUCTASE AN1597"/>
    <property type="match status" value="1"/>
</dbReference>
<comment type="similarity">
    <text evidence="2">Belongs to the asaB hydroxylase/desaturase family.</text>
</comment>
<feature type="domain" description="GST N-terminal" evidence="3">
    <location>
        <begin position="1"/>
        <end position="82"/>
    </location>
</feature>